<dbReference type="InterPro" id="IPR038508">
    <property type="entry name" value="ArfGAP_dom_sf"/>
</dbReference>
<dbReference type="InterPro" id="IPR037278">
    <property type="entry name" value="ARFGAP/RecO"/>
</dbReference>
<dbReference type="Pfam" id="PF01412">
    <property type="entry name" value="ArfGap"/>
    <property type="match status" value="1"/>
</dbReference>
<dbReference type="FunFam" id="1.10.220.150:FF:000009">
    <property type="entry name" value="stromal membrane-associated protein 1 isoform X1"/>
    <property type="match status" value="1"/>
</dbReference>
<dbReference type="PANTHER" id="PTHR45705">
    <property type="entry name" value="FI20236P1"/>
    <property type="match status" value="1"/>
</dbReference>
<dbReference type="eggNOG" id="KOG0703">
    <property type="taxonomic scope" value="Eukaryota"/>
</dbReference>
<feature type="domain" description="Arf-GAP" evidence="7">
    <location>
        <begin position="8"/>
        <end position="133"/>
    </location>
</feature>
<dbReference type="PRINTS" id="PR00405">
    <property type="entry name" value="REVINTRACTNG"/>
</dbReference>
<dbReference type="OrthoDB" id="10266696at2759"/>
<dbReference type="KEGG" id="ncs:NCAS_0A13410"/>
<feature type="compositionally biased region" description="Low complexity" evidence="6">
    <location>
        <begin position="265"/>
        <end position="299"/>
    </location>
</feature>
<dbReference type="RefSeq" id="XP_003674279.1">
    <property type="nucleotide sequence ID" value="XM_003674231.1"/>
</dbReference>
<evidence type="ECO:0000256" key="6">
    <source>
        <dbReference type="SAM" id="MobiDB-lite"/>
    </source>
</evidence>
<accession>G0V8V0</accession>
<dbReference type="GO" id="GO:0005096">
    <property type="term" value="F:GTPase activator activity"/>
    <property type="evidence" value="ECO:0007669"/>
    <property type="project" value="UniProtKB-KW"/>
</dbReference>
<dbReference type="SMART" id="SM00105">
    <property type="entry name" value="ArfGap"/>
    <property type="match status" value="1"/>
</dbReference>
<dbReference type="STRING" id="1064592.G0V8V0"/>
<organism evidence="8 9">
    <name type="scientific">Naumovozyma castellii</name>
    <name type="common">Yeast</name>
    <name type="synonym">Saccharomyces castellii</name>
    <dbReference type="NCBI Taxonomy" id="27288"/>
    <lineage>
        <taxon>Eukaryota</taxon>
        <taxon>Fungi</taxon>
        <taxon>Dikarya</taxon>
        <taxon>Ascomycota</taxon>
        <taxon>Saccharomycotina</taxon>
        <taxon>Saccharomycetes</taxon>
        <taxon>Saccharomycetales</taxon>
        <taxon>Saccharomycetaceae</taxon>
        <taxon>Naumovozyma</taxon>
    </lineage>
</organism>
<dbReference type="EMBL" id="HE576752">
    <property type="protein sequence ID" value="CCC67899.1"/>
    <property type="molecule type" value="Genomic_DNA"/>
</dbReference>
<dbReference type="GO" id="GO:0008270">
    <property type="term" value="F:zinc ion binding"/>
    <property type="evidence" value="ECO:0007669"/>
    <property type="project" value="UniProtKB-KW"/>
</dbReference>
<evidence type="ECO:0000313" key="8">
    <source>
        <dbReference type="EMBL" id="CCC67899.1"/>
    </source>
</evidence>
<evidence type="ECO:0000256" key="4">
    <source>
        <dbReference type="ARBA" id="ARBA00022833"/>
    </source>
</evidence>
<keyword evidence="2" id="KW-0479">Metal-binding</keyword>
<evidence type="ECO:0000259" key="7">
    <source>
        <dbReference type="PROSITE" id="PS50115"/>
    </source>
</evidence>
<dbReference type="AlphaFoldDB" id="G0V8V0"/>
<dbReference type="SUPFAM" id="SSF57863">
    <property type="entry name" value="ArfGap/RecO-like zinc finger"/>
    <property type="match status" value="1"/>
</dbReference>
<evidence type="ECO:0000256" key="2">
    <source>
        <dbReference type="ARBA" id="ARBA00022723"/>
    </source>
</evidence>
<dbReference type="HOGENOM" id="CLU_023062_3_1_1"/>
<dbReference type="GeneID" id="96901377"/>
<dbReference type="InterPro" id="IPR051718">
    <property type="entry name" value="ARF_GTPase-activating"/>
</dbReference>
<dbReference type="InParanoid" id="G0V8V0"/>
<evidence type="ECO:0000313" key="9">
    <source>
        <dbReference type="Proteomes" id="UP000001640"/>
    </source>
</evidence>
<gene>
    <name evidence="8" type="primary">NCAS0A13410</name>
    <name evidence="8" type="ordered locus">NCAS_0A13410</name>
</gene>
<keyword evidence="9" id="KW-1185">Reference proteome</keyword>
<dbReference type="Gene3D" id="1.10.220.150">
    <property type="entry name" value="Arf GTPase activating protein"/>
    <property type="match status" value="1"/>
</dbReference>
<keyword evidence="4" id="KW-0862">Zinc</keyword>
<feature type="region of interest" description="Disordered" evidence="6">
    <location>
        <begin position="182"/>
        <end position="213"/>
    </location>
</feature>
<dbReference type="InterPro" id="IPR001164">
    <property type="entry name" value="ArfGAP_dom"/>
</dbReference>
<feature type="compositionally biased region" description="Basic and acidic residues" evidence="6">
    <location>
        <begin position="200"/>
        <end position="213"/>
    </location>
</feature>
<feature type="region of interest" description="Disordered" evidence="6">
    <location>
        <begin position="248"/>
        <end position="302"/>
    </location>
</feature>
<sequence length="311" mass="34212">MSTSPSVKKALTALLRDPGNSNCADCKLQSHPRWASWSLGVFVCIKCAGVHRSLGTHITKVKSVDLDTWKEEHLEMLIKMRNNVEANRYYEANLPDSSSLKNGITDTNKLQLFIRTKYELKKWVGTPREVSEPPMSTTHEQVAKLSLESTSNPNSNSSSLLDIGSAAKKSVSANTNLKSTSLLNLATPSNSTEHVKKTHSHNERTDRVVTQRPDLKKSILSLYSKPSSNTNTNSSFFNNNANNNNIMSSASTSSLPSNHSVPTFSNNSNTTTSNLAFNNMSSSPSTSNNNQNNTNSNISLEDNDLFKNVWT</sequence>
<keyword evidence="1" id="KW-0343">GTPase activation</keyword>
<reference key="2">
    <citation type="submission" date="2011-08" db="EMBL/GenBank/DDBJ databases">
        <title>Genome sequence of Naumovozyma castellii.</title>
        <authorList>
            <person name="Gordon J.L."/>
            <person name="Armisen D."/>
            <person name="Proux-Wera E."/>
            <person name="OhEigeartaigh S.S."/>
            <person name="Byrne K.P."/>
            <person name="Wolfe K.H."/>
        </authorList>
    </citation>
    <scope>NUCLEOTIDE SEQUENCE</scope>
    <source>
        <strain>Type strain:CBS 4309</strain>
    </source>
</reference>
<dbReference type="Proteomes" id="UP000001640">
    <property type="component" value="Chromosome 1"/>
</dbReference>
<evidence type="ECO:0000256" key="3">
    <source>
        <dbReference type="ARBA" id="ARBA00022771"/>
    </source>
</evidence>
<dbReference type="OMA" id="YEYKKWI"/>
<dbReference type="FunCoup" id="G0V8V0">
    <property type="interactions" value="178"/>
</dbReference>
<protein>
    <recommendedName>
        <fullName evidence="7">Arf-GAP domain-containing protein</fullName>
    </recommendedName>
</protein>
<dbReference type="GO" id="GO:0006888">
    <property type="term" value="P:endoplasmic reticulum to Golgi vesicle-mediated transport"/>
    <property type="evidence" value="ECO:0007669"/>
    <property type="project" value="EnsemblFungi"/>
</dbReference>
<reference evidence="8 9" key="1">
    <citation type="journal article" date="2011" name="Proc. Natl. Acad. Sci. U.S.A.">
        <title>Evolutionary erosion of yeast sex chromosomes by mating-type switching accidents.</title>
        <authorList>
            <person name="Gordon J.L."/>
            <person name="Armisen D."/>
            <person name="Proux-Wera E."/>
            <person name="Oheigeartaigh S.S."/>
            <person name="Byrne K.P."/>
            <person name="Wolfe K.H."/>
        </authorList>
    </citation>
    <scope>NUCLEOTIDE SEQUENCE [LARGE SCALE GENOMIC DNA]</scope>
    <source>
        <strain evidence="9">ATCC 76901 / BCRC 22586 / CBS 4309 / NBRC 1992 / NRRL Y-12630</strain>
    </source>
</reference>
<dbReference type="PANTHER" id="PTHR45705:SF1">
    <property type="entry name" value="FI20236P1"/>
    <property type="match status" value="1"/>
</dbReference>
<keyword evidence="3 5" id="KW-0863">Zinc-finger</keyword>
<dbReference type="PROSITE" id="PS50115">
    <property type="entry name" value="ARFGAP"/>
    <property type="match status" value="1"/>
</dbReference>
<evidence type="ECO:0000256" key="5">
    <source>
        <dbReference type="PROSITE-ProRule" id="PRU00288"/>
    </source>
</evidence>
<name>G0V8V0_NAUCA</name>
<proteinExistence type="predicted"/>
<evidence type="ECO:0000256" key="1">
    <source>
        <dbReference type="ARBA" id="ARBA00022468"/>
    </source>
</evidence>
<dbReference type="GO" id="GO:0000138">
    <property type="term" value="C:Golgi trans cisterna"/>
    <property type="evidence" value="ECO:0007669"/>
    <property type="project" value="EnsemblFungi"/>
</dbReference>
<feature type="compositionally biased region" description="Polar residues" evidence="6">
    <location>
        <begin position="255"/>
        <end position="264"/>
    </location>
</feature>
<dbReference type="GO" id="GO:0006891">
    <property type="term" value="P:intra-Golgi vesicle-mediated transport"/>
    <property type="evidence" value="ECO:0007669"/>
    <property type="project" value="EnsemblFungi"/>
</dbReference>